<evidence type="ECO:0000256" key="1">
    <source>
        <dbReference type="SAM" id="MobiDB-lite"/>
    </source>
</evidence>
<comment type="caution">
    <text evidence="2">The sequence shown here is derived from an EMBL/GenBank/DDBJ whole genome shotgun (WGS) entry which is preliminary data.</text>
</comment>
<dbReference type="Proteomes" id="UP000070121">
    <property type="component" value="Unassembled WGS sequence"/>
</dbReference>
<dbReference type="EMBL" id="JFFI01001841">
    <property type="protein sequence ID" value="KXH53251.1"/>
    <property type="molecule type" value="Genomic_DNA"/>
</dbReference>
<dbReference type="AlphaFoldDB" id="A0A135TYN5"/>
<evidence type="ECO:0000313" key="2">
    <source>
        <dbReference type="EMBL" id="KXH53251.1"/>
    </source>
</evidence>
<evidence type="ECO:0008006" key="4">
    <source>
        <dbReference type="Google" id="ProtNLM"/>
    </source>
</evidence>
<reference evidence="2 3" key="1">
    <citation type="submission" date="2014-02" db="EMBL/GenBank/DDBJ databases">
        <title>The genome sequence of Colletotrichum salicis CBS 607.94.</title>
        <authorList>
            <person name="Baroncelli R."/>
            <person name="Thon M.R."/>
        </authorList>
    </citation>
    <scope>NUCLEOTIDE SEQUENCE [LARGE SCALE GENOMIC DNA]</scope>
    <source>
        <strain evidence="2 3">CBS 607.94</strain>
    </source>
</reference>
<accession>A0A135TYN5</accession>
<name>A0A135TYN5_9PEZI</name>
<gene>
    <name evidence="2" type="ORF">CSAL01_08272</name>
</gene>
<sequence length="330" mass="33776">MAHSPASTQSDTLPTPRILITNLINSLTSAPLPAPANAGTNSNGASITCDAPNPLKTLPQSHRPLLVTLHVLFPILVLPALDLLDRNLVTRVVPETSTTTTAASAGHGQGHGSRDGNPTNPAPARQHQPSNTSTTTTSDTNREVVADGQESSAPAPTPPYLHHEPAAAAAFHLVRSVASTMTRRHHAVATSASASTTYLVQLDAWNCSCANFAYEAFPAVGSGGGGSGGAGAGHGAGGGGGGAEPDLVIMGVDEADDSESYDNNDSYPACEVSGWQFGGLSLDGVDDGGVPCCKHLLACLLSEQWGDTLGKYVTERRASKEEMAGLVADV</sequence>
<keyword evidence="3" id="KW-1185">Reference proteome</keyword>
<dbReference type="OrthoDB" id="74545at2759"/>
<feature type="compositionally biased region" description="Low complexity" evidence="1">
    <location>
        <begin position="130"/>
        <end position="139"/>
    </location>
</feature>
<evidence type="ECO:0000313" key="3">
    <source>
        <dbReference type="Proteomes" id="UP000070121"/>
    </source>
</evidence>
<feature type="compositionally biased region" description="Gly residues" evidence="1">
    <location>
        <begin position="225"/>
        <end position="243"/>
    </location>
</feature>
<proteinExistence type="predicted"/>
<protein>
    <recommendedName>
        <fullName evidence="4">SWIM-type domain-containing protein</fullName>
    </recommendedName>
</protein>
<organism evidence="2 3">
    <name type="scientific">Colletotrichum salicis</name>
    <dbReference type="NCBI Taxonomy" id="1209931"/>
    <lineage>
        <taxon>Eukaryota</taxon>
        <taxon>Fungi</taxon>
        <taxon>Dikarya</taxon>
        <taxon>Ascomycota</taxon>
        <taxon>Pezizomycotina</taxon>
        <taxon>Sordariomycetes</taxon>
        <taxon>Hypocreomycetidae</taxon>
        <taxon>Glomerellales</taxon>
        <taxon>Glomerellaceae</taxon>
        <taxon>Colletotrichum</taxon>
        <taxon>Colletotrichum acutatum species complex</taxon>
    </lineage>
</organism>
<feature type="region of interest" description="Disordered" evidence="1">
    <location>
        <begin position="225"/>
        <end position="245"/>
    </location>
</feature>
<feature type="region of interest" description="Disordered" evidence="1">
    <location>
        <begin position="98"/>
        <end position="162"/>
    </location>
</feature>
<dbReference type="STRING" id="1209931.A0A135TYN5"/>